<dbReference type="Pfam" id="PF03613">
    <property type="entry name" value="EIID-AGA"/>
    <property type="match status" value="1"/>
</dbReference>
<feature type="transmembrane region" description="Helical" evidence="1">
    <location>
        <begin position="176"/>
        <end position="202"/>
    </location>
</feature>
<dbReference type="PROSITE" id="PS51108">
    <property type="entry name" value="PTS_EIID"/>
    <property type="match status" value="1"/>
</dbReference>
<feature type="transmembrane region" description="Helical" evidence="1">
    <location>
        <begin position="222"/>
        <end position="240"/>
    </location>
</feature>
<feature type="transmembrane region" description="Helical" evidence="1">
    <location>
        <begin position="137"/>
        <end position="155"/>
    </location>
</feature>
<evidence type="ECO:0000313" key="2">
    <source>
        <dbReference type="EMBL" id="QNM12594.1"/>
    </source>
</evidence>
<dbReference type="RefSeq" id="WP_117454238.1">
    <property type="nucleotide sequence ID" value="NZ_CP060636.1"/>
</dbReference>
<evidence type="ECO:0000313" key="3">
    <source>
        <dbReference type="Proteomes" id="UP000515856"/>
    </source>
</evidence>
<name>A0A7G9GP62_9FIRM</name>
<gene>
    <name evidence="2" type="ORF">H9Q80_01135</name>
</gene>
<evidence type="ECO:0000256" key="1">
    <source>
        <dbReference type="SAM" id="Phobius"/>
    </source>
</evidence>
<reference evidence="2 3" key="1">
    <citation type="submission" date="2020-08" db="EMBL/GenBank/DDBJ databases">
        <authorList>
            <person name="Liu C."/>
            <person name="Sun Q."/>
        </authorList>
    </citation>
    <scope>NUCLEOTIDE SEQUENCE [LARGE SCALE GENOMIC DNA]</scope>
    <source>
        <strain evidence="2 3">NSJ-61</strain>
    </source>
</reference>
<dbReference type="EMBL" id="CP060636">
    <property type="protein sequence ID" value="QNM12594.1"/>
    <property type="molecule type" value="Genomic_DNA"/>
</dbReference>
<dbReference type="GO" id="GO:0005886">
    <property type="term" value="C:plasma membrane"/>
    <property type="evidence" value="ECO:0007669"/>
    <property type="project" value="TreeGrafter"/>
</dbReference>
<dbReference type="KEGG" id="ehn:H9Q80_01135"/>
<protein>
    <submittedName>
        <fullName evidence="2">PTS system mannose/fructose/sorbose family transporter subunit IID</fullName>
    </submittedName>
</protein>
<dbReference type="Proteomes" id="UP000515856">
    <property type="component" value="Chromosome"/>
</dbReference>
<dbReference type="AlphaFoldDB" id="A0A7G9GP62"/>
<organism evidence="2 3">
    <name type="scientific">[Eubacterium] hominis</name>
    <dbReference type="NCBI Taxonomy" id="2764325"/>
    <lineage>
        <taxon>Bacteria</taxon>
        <taxon>Bacillati</taxon>
        <taxon>Bacillota</taxon>
        <taxon>Erysipelotrichia</taxon>
        <taxon>Erysipelotrichales</taxon>
        <taxon>Erysipelotrichaceae</taxon>
        <taxon>Amedibacillus</taxon>
    </lineage>
</organism>
<feature type="transmembrane region" description="Helical" evidence="1">
    <location>
        <begin position="108"/>
        <end position="131"/>
    </location>
</feature>
<sequence>MANSGNKLTKSDINKVYVRNLFGLQWGWNYEKMQGLGYAWVIMPALKRIYKDDPEGMKQALKMQLSYFNTTPAMSHLIVGADMALEEEFGIEAENAVAGLKTGLMGPFAGVGDTLFIAIYRAIVFSIASYMALEGNALGLLIPIIACIAVMAVRYKFTTMGYAQGKKLATGFADKIAPITEGAAILGLTVVGGLIASVISYKLDLTFTMGEVTLSVQENLDKILPCMIPLGIVMLSYWLLGKKNMNSTRLIFVLLGLGMILGNLQNMLNWLVALF</sequence>
<dbReference type="InterPro" id="IPR050303">
    <property type="entry name" value="GatZ_KbaZ_carbometab"/>
</dbReference>
<keyword evidence="1" id="KW-1133">Transmembrane helix</keyword>
<feature type="transmembrane region" description="Helical" evidence="1">
    <location>
        <begin position="252"/>
        <end position="272"/>
    </location>
</feature>
<keyword evidence="3" id="KW-1185">Reference proteome</keyword>
<dbReference type="GO" id="GO:0009401">
    <property type="term" value="P:phosphoenolpyruvate-dependent sugar phosphotransferase system"/>
    <property type="evidence" value="ECO:0007669"/>
    <property type="project" value="InterPro"/>
</dbReference>
<dbReference type="InterPro" id="IPR004704">
    <property type="entry name" value="PTS_IID_man"/>
</dbReference>
<keyword evidence="1" id="KW-0472">Membrane</keyword>
<proteinExistence type="predicted"/>
<keyword evidence="1" id="KW-0812">Transmembrane</keyword>
<dbReference type="PANTHER" id="PTHR32502:SF26">
    <property type="entry name" value="PHOSPHOTRANSFERASE SYSTEM SUGAR-SPECIFIC EIID COMPONENT"/>
    <property type="match status" value="1"/>
</dbReference>
<dbReference type="PANTHER" id="PTHR32502">
    <property type="entry name" value="N-ACETYLGALACTOSAMINE PERMEASE II COMPONENT-RELATED"/>
    <property type="match status" value="1"/>
</dbReference>
<accession>A0A7G9GP62</accession>